<reference evidence="2" key="1">
    <citation type="submission" date="2013-11" db="EMBL/GenBank/DDBJ databases">
        <title>Genome sequence of the fusiform rust pathogen reveals effectors for host alternation and coevolution with pine.</title>
        <authorList>
            <consortium name="DOE Joint Genome Institute"/>
            <person name="Smith K."/>
            <person name="Pendleton A."/>
            <person name="Kubisiak T."/>
            <person name="Anderson C."/>
            <person name="Salamov A."/>
            <person name="Aerts A."/>
            <person name="Riley R."/>
            <person name="Clum A."/>
            <person name="Lindquist E."/>
            <person name="Ence D."/>
            <person name="Campbell M."/>
            <person name="Kronenberg Z."/>
            <person name="Feau N."/>
            <person name="Dhillon B."/>
            <person name="Hamelin R."/>
            <person name="Burleigh J."/>
            <person name="Smith J."/>
            <person name="Yandell M."/>
            <person name="Nelson C."/>
            <person name="Grigoriev I."/>
            <person name="Davis J."/>
        </authorList>
    </citation>
    <scope>NUCLEOTIDE SEQUENCE</scope>
    <source>
        <strain evidence="2">G11</strain>
    </source>
</reference>
<keyword evidence="1" id="KW-0472">Membrane</keyword>
<evidence type="ECO:0000313" key="2">
    <source>
        <dbReference type="EMBL" id="KAG0143371.1"/>
    </source>
</evidence>
<dbReference type="Proteomes" id="UP000886653">
    <property type="component" value="Unassembled WGS sequence"/>
</dbReference>
<name>A0A9P6NGW4_9BASI</name>
<evidence type="ECO:0000313" key="3">
    <source>
        <dbReference type="Proteomes" id="UP000886653"/>
    </source>
</evidence>
<keyword evidence="3" id="KW-1185">Reference proteome</keyword>
<dbReference type="OrthoDB" id="3253623at2759"/>
<sequence length="381" mass="42972">MRTIEKTTQQVSNGDMVICICPKCSQVEYEDQHGVLVPGAWVHPGTRRKHLARLSAEPEEVLMMRMLAEDFQKIACIKVPDNTTNTSSSVKDDADSVLQHMAGGSDSSFVGFVYQVMYFIAWLYLACGMTRENCQTTQDHLIRIIYSCSQVQLMKGWASSIPQDVHTINKYLDLEATLERYVCCVVCYSINEIKVAPAECGYRELPNMQACGAELFFLQTIHPLPSITRVSQQHLCRSEKAKFNRPLATFIVQGYREWLIWFLSLPGTKEAIESWSEKCHKGNSEEVSDYNQSSAWYTLYPRSQTSTSGSTPQLPLAFSLFVDWFNLLGNKISGRQVSIGVLALHCLNLLPQEHHMIKNTYLAGVVPAPNQPDMITISKIL</sequence>
<evidence type="ECO:0000256" key="1">
    <source>
        <dbReference type="SAM" id="Phobius"/>
    </source>
</evidence>
<proteinExistence type="predicted"/>
<organism evidence="2 3">
    <name type="scientific">Cronartium quercuum f. sp. fusiforme G11</name>
    <dbReference type="NCBI Taxonomy" id="708437"/>
    <lineage>
        <taxon>Eukaryota</taxon>
        <taxon>Fungi</taxon>
        <taxon>Dikarya</taxon>
        <taxon>Basidiomycota</taxon>
        <taxon>Pucciniomycotina</taxon>
        <taxon>Pucciniomycetes</taxon>
        <taxon>Pucciniales</taxon>
        <taxon>Coleosporiaceae</taxon>
        <taxon>Cronartium</taxon>
    </lineage>
</organism>
<comment type="caution">
    <text evidence="2">The sequence shown here is derived from an EMBL/GenBank/DDBJ whole genome shotgun (WGS) entry which is preliminary data.</text>
</comment>
<dbReference type="AlphaFoldDB" id="A0A9P6NGW4"/>
<accession>A0A9P6NGW4</accession>
<gene>
    <name evidence="2" type="ORF">CROQUDRAFT_661367</name>
</gene>
<protein>
    <submittedName>
        <fullName evidence="2">Uncharacterized protein</fullName>
    </submittedName>
</protein>
<keyword evidence="1" id="KW-1133">Transmembrane helix</keyword>
<keyword evidence="1" id="KW-0812">Transmembrane</keyword>
<feature type="transmembrane region" description="Helical" evidence="1">
    <location>
        <begin position="108"/>
        <end position="125"/>
    </location>
</feature>
<dbReference type="EMBL" id="MU167321">
    <property type="protein sequence ID" value="KAG0143371.1"/>
    <property type="molecule type" value="Genomic_DNA"/>
</dbReference>